<dbReference type="PROSITE" id="PS51257">
    <property type="entry name" value="PROKAR_LIPOPROTEIN"/>
    <property type="match status" value="1"/>
</dbReference>
<sequence length="408" mass="43513">MSPARPFLPVRRRLLGALGGLAAAPLLGTGLAGCAAPQASIAGTGDLGVVVERARGTLALVDTSRRQVLGEVGGLGDLSHASVVFSRDGASAFVFGRDGGLSRVSLTRGRLEQRVMQAGNAIGGAISADGTLVAAQNYVPGGVRVFDARTLELVADIPAEFAPGRLSRVVGLVDLPGRRFAFSLFDAGEIWIADLAEPARPQITRLRDIGRQPYDALVTPDGRHYLAGLFGEDGLALVDLWDETPVARRILAGYGRGQAPLPVYKMPHLRGWAVAGRLAFLPAIGRHELLVVDTATWQEVDRIAVAGQPVFAIARPDGRQVWVNFAVPDYDRVQVIDVPSRRVAATLTPGRAVLHMEFTPRGESVWISARDDDRVAVLDTMTLRTQAELTLPAPSGIFFTSRAARLGF</sequence>
<reference evidence="2 3" key="1">
    <citation type="submission" date="2020-05" db="EMBL/GenBank/DDBJ databases">
        <title>Genomic Encyclopedia of Type Strains, Phase IV (KMG-V): Genome sequencing to study the core and pangenomes of soil and plant-associated prokaryotes.</title>
        <authorList>
            <person name="Whitman W."/>
        </authorList>
    </citation>
    <scope>NUCLEOTIDE SEQUENCE [LARGE SCALE GENOMIC DNA]</scope>
    <source>
        <strain evidence="2 3">C29</strain>
    </source>
</reference>
<dbReference type="PROSITE" id="PS51318">
    <property type="entry name" value="TAT"/>
    <property type="match status" value="1"/>
</dbReference>
<proteinExistence type="predicted"/>
<keyword evidence="3" id="KW-1185">Reference proteome</keyword>
<dbReference type="SUPFAM" id="SSF51004">
    <property type="entry name" value="C-terminal (heme d1) domain of cytochrome cd1-nitrite reductase"/>
    <property type="match status" value="1"/>
</dbReference>
<evidence type="ECO:0000256" key="1">
    <source>
        <dbReference type="SAM" id="SignalP"/>
    </source>
</evidence>
<dbReference type="InterPro" id="IPR051200">
    <property type="entry name" value="Host-pathogen_enzymatic-act"/>
</dbReference>
<dbReference type="CDD" id="cd20778">
    <property type="entry name" value="8prop_hemeD1_NirF"/>
    <property type="match status" value="1"/>
</dbReference>
<gene>
    <name evidence="2" type="ORF">HNQ01_000711</name>
</gene>
<dbReference type="InterPro" id="IPR011048">
    <property type="entry name" value="Haem_d1_sf"/>
</dbReference>
<dbReference type="Gene3D" id="2.140.10.20">
    <property type="entry name" value="C-terminal (heme d1) domain of cytochrome cd1-nitrite reductase"/>
    <property type="match status" value="1"/>
</dbReference>
<dbReference type="InterPro" id="IPR006311">
    <property type="entry name" value="TAT_signal"/>
</dbReference>
<keyword evidence="1" id="KW-0732">Signal</keyword>
<protein>
    <submittedName>
        <fullName evidence="2">Protein NirF</fullName>
    </submittedName>
</protein>
<organism evidence="2 3">
    <name type="scientific">Sphaerotilus uruguayifluvii</name>
    <dbReference type="NCBI Taxonomy" id="2735897"/>
    <lineage>
        <taxon>Bacteria</taxon>
        <taxon>Pseudomonadati</taxon>
        <taxon>Pseudomonadota</taxon>
        <taxon>Betaproteobacteria</taxon>
        <taxon>Burkholderiales</taxon>
        <taxon>Sphaerotilaceae</taxon>
        <taxon>Sphaerotilus</taxon>
    </lineage>
</organism>
<dbReference type="InterPro" id="IPR003143">
    <property type="entry name" value="Cyt_cd1_C_sf"/>
</dbReference>
<name>A0ABX2FY99_9BURK</name>
<feature type="chain" id="PRO_5046207436" evidence="1">
    <location>
        <begin position="36"/>
        <end position="408"/>
    </location>
</feature>
<dbReference type="EMBL" id="JABSNM010000002">
    <property type="protein sequence ID" value="NRT55001.1"/>
    <property type="molecule type" value="Genomic_DNA"/>
</dbReference>
<dbReference type="Proteomes" id="UP001516061">
    <property type="component" value="Unassembled WGS sequence"/>
</dbReference>
<evidence type="ECO:0000313" key="3">
    <source>
        <dbReference type="Proteomes" id="UP001516061"/>
    </source>
</evidence>
<feature type="signal peptide" evidence="1">
    <location>
        <begin position="1"/>
        <end position="35"/>
    </location>
</feature>
<comment type="caution">
    <text evidence="2">The sequence shown here is derived from an EMBL/GenBank/DDBJ whole genome shotgun (WGS) entry which is preliminary data.</text>
</comment>
<dbReference type="RefSeq" id="WP_173803937.1">
    <property type="nucleotide sequence ID" value="NZ_JABSNM010000002.1"/>
</dbReference>
<evidence type="ECO:0000313" key="2">
    <source>
        <dbReference type="EMBL" id="NRT55001.1"/>
    </source>
</evidence>
<dbReference type="PANTHER" id="PTHR47197">
    <property type="entry name" value="PROTEIN NIRF"/>
    <property type="match status" value="1"/>
</dbReference>
<dbReference type="PANTHER" id="PTHR47197:SF3">
    <property type="entry name" value="DIHYDRO-HEME D1 DEHYDROGENASE"/>
    <property type="match status" value="1"/>
</dbReference>
<accession>A0ABX2FY99</accession>
<dbReference type="Pfam" id="PF02239">
    <property type="entry name" value="Cytochrom_D1"/>
    <property type="match status" value="1"/>
</dbReference>